<evidence type="ECO:0000256" key="1">
    <source>
        <dbReference type="ARBA" id="ARBA00004442"/>
    </source>
</evidence>
<dbReference type="InterPro" id="IPR011990">
    <property type="entry name" value="TPR-like_helical_dom_sf"/>
</dbReference>
<evidence type="ECO:0000256" key="5">
    <source>
        <dbReference type="ARBA" id="ARBA00023237"/>
    </source>
</evidence>
<evidence type="ECO:0000256" key="6">
    <source>
        <dbReference type="SAM" id="SignalP"/>
    </source>
</evidence>
<dbReference type="InterPro" id="IPR012944">
    <property type="entry name" value="SusD_RagB_dom"/>
</dbReference>
<dbReference type="Gene3D" id="1.25.40.390">
    <property type="match status" value="1"/>
</dbReference>
<sequence length="519" mass="58743">MKKIFLVSATAVMLMAAGCKSKLDIANPNTPAITNFWKTAKDAQDGVNSLYSTYHRVGLCRNQFFISMVRTDEGYSTSPNPTLVNNFDKFIITDYNLWETRTVWQDCYIGINRANQVLDNVPSIEMDEAVKQQLLGEAKFMRALFYYNLAQWWGNVPLQLKTSLPDDHPATSTQAQVWAQIEKDLTEAAPALPIAYNDSNKGRATRGAAYALLGKAFMQERKYQDAANAFQWFFTGEGNGVYSLVANYRDNFVITKENNSESVFEYQFAVNPTDNHDDDTDPNNQDRLNYGSSIPPFFAPRPIGFTDGQARRWVVHEFLTERTTTNQRDPRLAASFIYDSTDERGPDYTLVYGKTFSSLGYSSDPSAVPNTHDVYFRKLLNDFTDNGESFHSGNNYRYIRFADVLLLYAEALNALSRSAEAYKYVDMVRERAGLQKLSVVKPGLSGATFLAQLKHERVTELSGEGHRWEDLVRWGDLGPQLAQRDAGFANFQVGKHELLPIPQQDLDVNPNLEQNPGWK</sequence>
<dbReference type="CDD" id="cd08977">
    <property type="entry name" value="SusD"/>
    <property type="match status" value="1"/>
</dbReference>
<feature type="domain" description="RagB/SusD" evidence="7">
    <location>
        <begin position="261"/>
        <end position="518"/>
    </location>
</feature>
<dbReference type="InterPro" id="IPR033985">
    <property type="entry name" value="SusD-like_N"/>
</dbReference>
<evidence type="ECO:0000313" key="9">
    <source>
        <dbReference type="EMBL" id="SEM13020.1"/>
    </source>
</evidence>
<comment type="similarity">
    <text evidence="2">Belongs to the SusD family.</text>
</comment>
<keyword evidence="4" id="KW-0472">Membrane</keyword>
<name>A0A1H7VV22_9BACT</name>
<dbReference type="PROSITE" id="PS51257">
    <property type="entry name" value="PROKAR_LIPOPROTEIN"/>
    <property type="match status" value="1"/>
</dbReference>
<evidence type="ECO:0000259" key="8">
    <source>
        <dbReference type="Pfam" id="PF14322"/>
    </source>
</evidence>
<organism evidence="9 10">
    <name type="scientific">Chitinophaga rupis</name>
    <dbReference type="NCBI Taxonomy" id="573321"/>
    <lineage>
        <taxon>Bacteria</taxon>
        <taxon>Pseudomonadati</taxon>
        <taxon>Bacteroidota</taxon>
        <taxon>Chitinophagia</taxon>
        <taxon>Chitinophagales</taxon>
        <taxon>Chitinophagaceae</taxon>
        <taxon>Chitinophaga</taxon>
    </lineage>
</organism>
<feature type="chain" id="PRO_5011749006" evidence="6">
    <location>
        <begin position="22"/>
        <end position="519"/>
    </location>
</feature>
<proteinExistence type="inferred from homology"/>
<dbReference type="RefSeq" id="WP_089913270.1">
    <property type="nucleotide sequence ID" value="NZ_FOBB01000003.1"/>
</dbReference>
<feature type="domain" description="SusD-like N-terminal" evidence="8">
    <location>
        <begin position="99"/>
        <end position="215"/>
    </location>
</feature>
<dbReference type="Proteomes" id="UP000198984">
    <property type="component" value="Unassembled WGS sequence"/>
</dbReference>
<keyword evidence="5" id="KW-0998">Cell outer membrane</keyword>
<dbReference type="OrthoDB" id="5694214at2"/>
<dbReference type="STRING" id="573321.SAMN04488505_103456"/>
<dbReference type="Pfam" id="PF07980">
    <property type="entry name" value="SusD_RagB"/>
    <property type="match status" value="1"/>
</dbReference>
<evidence type="ECO:0000256" key="2">
    <source>
        <dbReference type="ARBA" id="ARBA00006275"/>
    </source>
</evidence>
<evidence type="ECO:0000259" key="7">
    <source>
        <dbReference type="Pfam" id="PF07980"/>
    </source>
</evidence>
<dbReference type="SUPFAM" id="SSF48452">
    <property type="entry name" value="TPR-like"/>
    <property type="match status" value="1"/>
</dbReference>
<evidence type="ECO:0000256" key="3">
    <source>
        <dbReference type="ARBA" id="ARBA00022729"/>
    </source>
</evidence>
<accession>A0A1H7VV22</accession>
<dbReference type="GO" id="GO:0009279">
    <property type="term" value="C:cell outer membrane"/>
    <property type="evidence" value="ECO:0007669"/>
    <property type="project" value="UniProtKB-SubCell"/>
</dbReference>
<gene>
    <name evidence="9" type="ORF">SAMN04488505_103456</name>
</gene>
<comment type="subcellular location">
    <subcellularLocation>
        <location evidence="1">Cell outer membrane</location>
    </subcellularLocation>
</comment>
<protein>
    <submittedName>
        <fullName evidence="9">Starch-binding associating with outer membrane</fullName>
    </submittedName>
</protein>
<dbReference type="Pfam" id="PF14322">
    <property type="entry name" value="SusD-like_3"/>
    <property type="match status" value="1"/>
</dbReference>
<evidence type="ECO:0000313" key="10">
    <source>
        <dbReference type="Proteomes" id="UP000198984"/>
    </source>
</evidence>
<keyword evidence="10" id="KW-1185">Reference proteome</keyword>
<evidence type="ECO:0000256" key="4">
    <source>
        <dbReference type="ARBA" id="ARBA00023136"/>
    </source>
</evidence>
<keyword evidence="3 6" id="KW-0732">Signal</keyword>
<feature type="signal peptide" evidence="6">
    <location>
        <begin position="1"/>
        <end position="21"/>
    </location>
</feature>
<dbReference type="AlphaFoldDB" id="A0A1H7VV22"/>
<reference evidence="9 10" key="1">
    <citation type="submission" date="2016-10" db="EMBL/GenBank/DDBJ databases">
        <authorList>
            <person name="de Groot N.N."/>
        </authorList>
    </citation>
    <scope>NUCLEOTIDE SEQUENCE [LARGE SCALE GENOMIC DNA]</scope>
    <source>
        <strain evidence="9 10">DSM 21039</strain>
    </source>
</reference>
<dbReference type="EMBL" id="FOBB01000003">
    <property type="protein sequence ID" value="SEM13020.1"/>
    <property type="molecule type" value="Genomic_DNA"/>
</dbReference>